<sequence>MAIVTDSRCTIRGTATRPYSAAVTMPFVGTPRPFGTRHESAGIVSLLLGAGRDAVAHISAGGTVLLPSHRAQMAESRPDPALISMAAEFAGILPIYQTGAVSVAGE</sequence>
<accession>A0A2W2GXH4</accession>
<evidence type="ECO:0000313" key="1">
    <source>
        <dbReference type="EMBL" id="PZG54416.1"/>
    </source>
</evidence>
<protein>
    <submittedName>
        <fullName evidence="1">Uncharacterized protein</fullName>
    </submittedName>
</protein>
<dbReference type="EMBL" id="POUA01000017">
    <property type="protein sequence ID" value="PZG54416.1"/>
    <property type="molecule type" value="Genomic_DNA"/>
</dbReference>
<proteinExistence type="predicted"/>
<comment type="caution">
    <text evidence="1">The sequence shown here is derived from an EMBL/GenBank/DDBJ whole genome shotgun (WGS) entry which is preliminary data.</text>
</comment>
<name>A0A2W2GXH4_9ACTN</name>
<organism evidence="1 2">
    <name type="scientific">Spongiactinospora gelatinilytica</name>
    <dbReference type="NCBI Taxonomy" id="2666298"/>
    <lineage>
        <taxon>Bacteria</taxon>
        <taxon>Bacillati</taxon>
        <taxon>Actinomycetota</taxon>
        <taxon>Actinomycetes</taxon>
        <taxon>Streptosporangiales</taxon>
        <taxon>Streptosporangiaceae</taxon>
        <taxon>Spongiactinospora</taxon>
    </lineage>
</organism>
<keyword evidence="2" id="KW-1185">Reference proteome</keyword>
<reference evidence="1 2" key="1">
    <citation type="submission" date="2018-01" db="EMBL/GenBank/DDBJ databases">
        <title>Draft genome sequence of Sphaerisporangium sp. 7K107.</title>
        <authorList>
            <person name="Sahin N."/>
            <person name="Saygin H."/>
            <person name="Ay H."/>
        </authorList>
    </citation>
    <scope>NUCLEOTIDE SEQUENCE [LARGE SCALE GENOMIC DNA]</scope>
    <source>
        <strain evidence="1 2">7K107</strain>
    </source>
</reference>
<dbReference type="RefSeq" id="WP_111165693.1">
    <property type="nucleotide sequence ID" value="NZ_POUA01000017.1"/>
</dbReference>
<dbReference type="AlphaFoldDB" id="A0A2W2GXH4"/>
<gene>
    <name evidence="1" type="ORF">C1I98_03945</name>
</gene>
<dbReference type="Proteomes" id="UP000248544">
    <property type="component" value="Unassembled WGS sequence"/>
</dbReference>
<evidence type="ECO:0000313" key="2">
    <source>
        <dbReference type="Proteomes" id="UP000248544"/>
    </source>
</evidence>